<sequence>MNHFDILGRSIADPVVEFYLAKHEKLDPTDFRTNAEMGFFGGFDSGFGLQVESLSAYSAQFEEVRSRSLPDDEERIVSGCHLPDWMRSGRCNAPIRRRCHLV</sequence>
<dbReference type="RefSeq" id="WP_377265675.1">
    <property type="nucleotide sequence ID" value="NZ_JBHMAA010000040.1"/>
</dbReference>
<evidence type="ECO:0000313" key="2">
    <source>
        <dbReference type="Proteomes" id="UP001589692"/>
    </source>
</evidence>
<comment type="caution">
    <text evidence="1">The sequence shown here is derived from an EMBL/GenBank/DDBJ whole genome shotgun (WGS) entry which is preliminary data.</text>
</comment>
<gene>
    <name evidence="1" type="ORF">ACFFP0_28860</name>
</gene>
<dbReference type="Proteomes" id="UP001589692">
    <property type="component" value="Unassembled WGS sequence"/>
</dbReference>
<dbReference type="EMBL" id="JBHMAA010000040">
    <property type="protein sequence ID" value="MFB9952874.1"/>
    <property type="molecule type" value="Genomic_DNA"/>
</dbReference>
<evidence type="ECO:0000313" key="1">
    <source>
        <dbReference type="EMBL" id="MFB9952874.1"/>
    </source>
</evidence>
<accession>A0ABV6AQG5</accession>
<protein>
    <submittedName>
        <fullName evidence="1">Uncharacterized protein</fullName>
    </submittedName>
</protein>
<proteinExistence type="predicted"/>
<organism evidence="1 2">
    <name type="scientific">Rhizobium puerariae</name>
    <dbReference type="NCBI Taxonomy" id="1585791"/>
    <lineage>
        <taxon>Bacteria</taxon>
        <taxon>Pseudomonadati</taxon>
        <taxon>Pseudomonadota</taxon>
        <taxon>Alphaproteobacteria</taxon>
        <taxon>Hyphomicrobiales</taxon>
        <taxon>Rhizobiaceae</taxon>
        <taxon>Rhizobium/Agrobacterium group</taxon>
        <taxon>Rhizobium</taxon>
    </lineage>
</organism>
<reference evidence="1 2" key="1">
    <citation type="submission" date="2024-09" db="EMBL/GenBank/DDBJ databases">
        <authorList>
            <person name="Sun Q."/>
            <person name="Mori K."/>
        </authorList>
    </citation>
    <scope>NUCLEOTIDE SEQUENCE [LARGE SCALE GENOMIC DNA]</scope>
    <source>
        <strain evidence="1 2">TBRC 4938</strain>
    </source>
</reference>
<keyword evidence="2" id="KW-1185">Reference proteome</keyword>
<name>A0ABV6AQG5_9HYPH</name>